<dbReference type="PROSITE" id="PS01127">
    <property type="entry name" value="EF_TS_2"/>
    <property type="match status" value="1"/>
</dbReference>
<accession>C2ES40</accession>
<comment type="subcellular location">
    <subcellularLocation>
        <location evidence="6 8">Cytoplasm</location>
    </subcellularLocation>
</comment>
<name>C2ES40_9LACO</name>
<comment type="similarity">
    <text evidence="1 6 7">Belongs to the EF-Ts family.</text>
</comment>
<proteinExistence type="inferred from homology"/>
<dbReference type="Pfam" id="PF00889">
    <property type="entry name" value="EF_TS"/>
    <property type="match status" value="1"/>
</dbReference>
<dbReference type="NCBIfam" id="TIGR00116">
    <property type="entry name" value="tsf"/>
    <property type="match status" value="1"/>
</dbReference>
<evidence type="ECO:0000256" key="7">
    <source>
        <dbReference type="RuleBase" id="RU000642"/>
    </source>
</evidence>
<dbReference type="eggNOG" id="COG0264">
    <property type="taxonomic scope" value="Bacteria"/>
</dbReference>
<comment type="caution">
    <text evidence="10">The sequence shown here is derived from an EMBL/GenBank/DDBJ whole genome shotgun (WGS) entry which is preliminary data.</text>
</comment>
<dbReference type="GO" id="GO:0005737">
    <property type="term" value="C:cytoplasm"/>
    <property type="evidence" value="ECO:0007669"/>
    <property type="project" value="UniProtKB-SubCell"/>
</dbReference>
<comment type="function">
    <text evidence="5 6 7">Associates with the EF-Tu.GDP complex and induces the exchange of GDP to GTP. It remains bound to the aminoacyl-tRNA.EF-Tu.GTP complex up to the GTP hydrolysis stage on the ribosome.</text>
</comment>
<dbReference type="PROSITE" id="PS01126">
    <property type="entry name" value="EF_TS_1"/>
    <property type="match status" value="1"/>
</dbReference>
<dbReference type="EMBL" id="ACGV01000021">
    <property type="protein sequence ID" value="EEJ41232.1"/>
    <property type="molecule type" value="Genomic_DNA"/>
</dbReference>
<evidence type="ECO:0000256" key="1">
    <source>
        <dbReference type="ARBA" id="ARBA00005532"/>
    </source>
</evidence>
<protein>
    <recommendedName>
        <fullName evidence="2 6">Elongation factor Ts</fullName>
        <shortName evidence="6">EF-Ts</shortName>
    </recommendedName>
</protein>
<dbReference type="FunFam" id="1.10.286.20:FF:000001">
    <property type="entry name" value="Elongation factor Ts"/>
    <property type="match status" value="1"/>
</dbReference>
<gene>
    <name evidence="6 10" type="primary">tsf</name>
    <name evidence="10" type="ORF">HMPREF0549_0276</name>
</gene>
<feature type="domain" description="Translation elongation factor EFTs/EF1B dimerisation" evidence="9">
    <location>
        <begin position="92"/>
        <end position="294"/>
    </location>
</feature>
<dbReference type="CDD" id="cd14275">
    <property type="entry name" value="UBA_EF-Ts"/>
    <property type="match status" value="1"/>
</dbReference>
<dbReference type="InterPro" id="IPR001816">
    <property type="entry name" value="Transl_elong_EFTs/EF1B"/>
</dbReference>
<dbReference type="PANTHER" id="PTHR11741:SF0">
    <property type="entry name" value="ELONGATION FACTOR TS, MITOCHONDRIAL"/>
    <property type="match status" value="1"/>
</dbReference>
<dbReference type="HAMAP" id="MF_00050">
    <property type="entry name" value="EF_Ts"/>
    <property type="match status" value="1"/>
</dbReference>
<dbReference type="Gene3D" id="3.30.479.20">
    <property type="entry name" value="Elongation factor Ts, dimerisation domain"/>
    <property type="match status" value="2"/>
</dbReference>
<dbReference type="STRING" id="1423814.HMPREF0549_0276"/>
<keyword evidence="4 6" id="KW-0648">Protein biosynthesis</keyword>
<evidence type="ECO:0000256" key="6">
    <source>
        <dbReference type="HAMAP-Rule" id="MF_00050"/>
    </source>
</evidence>
<evidence type="ECO:0000313" key="11">
    <source>
        <dbReference type="Proteomes" id="UP000004483"/>
    </source>
</evidence>
<dbReference type="PANTHER" id="PTHR11741">
    <property type="entry name" value="ELONGATION FACTOR TS"/>
    <property type="match status" value="1"/>
</dbReference>
<dbReference type="FunFam" id="1.10.8.10:FF:000001">
    <property type="entry name" value="Elongation factor Ts"/>
    <property type="match status" value="1"/>
</dbReference>
<feature type="region of interest" description="Involved in Mg(2+) ion dislocation from EF-Tu" evidence="6">
    <location>
        <begin position="101"/>
        <end position="104"/>
    </location>
</feature>
<dbReference type="Gene3D" id="1.10.8.10">
    <property type="entry name" value="DNA helicase RuvA subunit, C-terminal domain"/>
    <property type="match status" value="1"/>
</dbReference>
<dbReference type="InterPro" id="IPR009060">
    <property type="entry name" value="UBA-like_sf"/>
</dbReference>
<keyword evidence="3 6" id="KW-0251">Elongation factor</keyword>
<dbReference type="InterPro" id="IPR018101">
    <property type="entry name" value="Transl_elong_Ts_CS"/>
</dbReference>
<dbReference type="SUPFAM" id="SSF54713">
    <property type="entry name" value="Elongation factor Ts (EF-Ts), dimerisation domain"/>
    <property type="match status" value="2"/>
</dbReference>
<evidence type="ECO:0000313" key="10">
    <source>
        <dbReference type="EMBL" id="EEJ41232.1"/>
    </source>
</evidence>
<sequence>MWPEYQIAFFIKKVKRRRDLIMAEIKAAQVMELRKKSGAGIMDAKKALVASDGDMDKAMDYLREKGIAKAAKKSDRVAAEGLADIAVSGNTAAIVELNSETDFVAASDPFKDLLKKVTKLISENKPANVEEALAMKTENGTLNDDLISTTQKTGEKISLRRFAVVEKNDNDSFGAYLHQGGQIAALVVLEGGNEDAAKDVAMHVAAINPEFMTCDDVSQDRLDHEREVFKEETLNEGKPAKIVDKIVEGRLNKFLSQICLADQDFVKNPDQTVAEFVSANNGKLKSFIRYEVGEGIEKKQDDFAQEVKDQMN</sequence>
<evidence type="ECO:0000256" key="4">
    <source>
        <dbReference type="ARBA" id="ARBA00022917"/>
    </source>
</evidence>
<dbReference type="SUPFAM" id="SSF46934">
    <property type="entry name" value="UBA-like"/>
    <property type="match status" value="1"/>
</dbReference>
<dbReference type="HOGENOM" id="CLU_047155_0_2_9"/>
<evidence type="ECO:0000256" key="5">
    <source>
        <dbReference type="ARBA" id="ARBA00025453"/>
    </source>
</evidence>
<dbReference type="Proteomes" id="UP000004483">
    <property type="component" value="Unassembled WGS sequence"/>
</dbReference>
<evidence type="ECO:0000256" key="8">
    <source>
        <dbReference type="RuleBase" id="RU000643"/>
    </source>
</evidence>
<dbReference type="GO" id="GO:0003746">
    <property type="term" value="F:translation elongation factor activity"/>
    <property type="evidence" value="ECO:0007669"/>
    <property type="project" value="UniProtKB-UniRule"/>
</dbReference>
<dbReference type="InterPro" id="IPR036402">
    <property type="entry name" value="EF-Ts_dimer_sf"/>
</dbReference>
<dbReference type="InterPro" id="IPR014039">
    <property type="entry name" value="Transl_elong_EFTs/EF1B_dimer"/>
</dbReference>
<dbReference type="Gene3D" id="1.10.286.20">
    <property type="match status" value="1"/>
</dbReference>
<keyword evidence="6" id="KW-0963">Cytoplasm</keyword>
<evidence type="ECO:0000259" key="9">
    <source>
        <dbReference type="Pfam" id="PF00889"/>
    </source>
</evidence>
<evidence type="ECO:0000256" key="3">
    <source>
        <dbReference type="ARBA" id="ARBA00022768"/>
    </source>
</evidence>
<organism evidence="10 11">
    <name type="scientific">Limosilactobacillus vaginalis DSM 5837 = ATCC 49540</name>
    <dbReference type="NCBI Taxonomy" id="1423814"/>
    <lineage>
        <taxon>Bacteria</taxon>
        <taxon>Bacillati</taxon>
        <taxon>Bacillota</taxon>
        <taxon>Bacilli</taxon>
        <taxon>Lactobacillales</taxon>
        <taxon>Lactobacillaceae</taxon>
        <taxon>Limosilactobacillus</taxon>
    </lineage>
</organism>
<reference evidence="10 11" key="1">
    <citation type="submission" date="2009-01" db="EMBL/GenBank/DDBJ databases">
        <authorList>
            <person name="Qin X."/>
            <person name="Bachman B."/>
            <person name="Battles P."/>
            <person name="Bell A."/>
            <person name="Bess C."/>
            <person name="Bickham C."/>
            <person name="Chaboub L."/>
            <person name="Chen D."/>
            <person name="Coyle M."/>
            <person name="Deiros D.R."/>
            <person name="Dinh H."/>
            <person name="Forbes L."/>
            <person name="Fowler G."/>
            <person name="Francisco L."/>
            <person name="Fu Q."/>
            <person name="Gubbala S."/>
            <person name="Hale W."/>
            <person name="Han Y."/>
            <person name="Hemphill L."/>
            <person name="Highlander S.K."/>
            <person name="Hirani K."/>
            <person name="Hogues M."/>
            <person name="Jackson L."/>
            <person name="Jakkamsetti A."/>
            <person name="Javaid M."/>
            <person name="Jiang H."/>
            <person name="Korchina V."/>
            <person name="Kovar C."/>
            <person name="Lara F."/>
            <person name="Lee S."/>
            <person name="Mata R."/>
            <person name="Mathew T."/>
            <person name="Moen C."/>
            <person name="Morales K."/>
            <person name="Munidasa M."/>
            <person name="Nazareth L."/>
            <person name="Ngo R."/>
            <person name="Nguyen L."/>
            <person name="Okwuonu G."/>
            <person name="Ongeri F."/>
            <person name="Patil S."/>
            <person name="Petrosino J."/>
            <person name="Pham C."/>
            <person name="Pham P."/>
            <person name="Pu L.-L."/>
            <person name="Puazo M."/>
            <person name="Raj R."/>
            <person name="Reid J."/>
            <person name="Rouhana J."/>
            <person name="Saada N."/>
            <person name="Shang Y."/>
            <person name="Simmons D."/>
            <person name="Thornton R."/>
            <person name="Warren J."/>
            <person name="Weissenberger G."/>
            <person name="Zhang J."/>
            <person name="Zhang L."/>
            <person name="Zhou C."/>
            <person name="Zhu D."/>
            <person name="Muzny D."/>
            <person name="Worley K."/>
            <person name="Gibbs R."/>
        </authorList>
    </citation>
    <scope>NUCLEOTIDE SEQUENCE [LARGE SCALE GENOMIC DNA]</scope>
    <source>
        <strain evidence="10 11">ATCC 49540</strain>
    </source>
</reference>
<evidence type="ECO:0000256" key="2">
    <source>
        <dbReference type="ARBA" id="ARBA00016956"/>
    </source>
</evidence>
<dbReference type="AlphaFoldDB" id="C2ES40"/>